<evidence type="ECO:0000313" key="1">
    <source>
        <dbReference type="EMBL" id="EFO54744.1"/>
    </source>
</evidence>
<sequence>MFTKLFFTKEQFRKQAFLSILLRNMLYYGKRKSTMFIFSKIFYKEVMSQ</sequence>
<proteinExistence type="predicted"/>
<organism evidence="1">
    <name type="scientific">Streptococcus infantis SK1302</name>
    <dbReference type="NCBI Taxonomy" id="871237"/>
    <lineage>
        <taxon>Bacteria</taxon>
        <taxon>Bacillati</taxon>
        <taxon>Bacillota</taxon>
        <taxon>Bacilli</taxon>
        <taxon>Lactobacillales</taxon>
        <taxon>Streptococcaceae</taxon>
        <taxon>Streptococcus</taxon>
    </lineage>
</organism>
<reference evidence="1" key="1">
    <citation type="submission" date="2010-09" db="EMBL/GenBank/DDBJ databases">
        <authorList>
            <person name="Daugherty S.C."/>
            <person name="Kilian M."/>
            <person name="Tettelin H."/>
        </authorList>
    </citation>
    <scope>NUCLEOTIDE SEQUENCE [LARGE SCALE GENOMIC DNA]</scope>
    <source>
        <strain evidence="1">SK1302</strain>
    </source>
</reference>
<dbReference type="EMBL" id="AEDY01000032">
    <property type="protein sequence ID" value="EFO54744.1"/>
    <property type="molecule type" value="Genomic_DNA"/>
</dbReference>
<accession>A0ABN0B6F9</accession>
<comment type="caution">
    <text evidence="1">The sequence shown here is derived from an EMBL/GenBank/DDBJ whole genome shotgun (WGS) entry which is preliminary data.</text>
</comment>
<protein>
    <submittedName>
        <fullName evidence="1">Uncharacterized protein</fullName>
    </submittedName>
</protein>
<gene>
    <name evidence="1" type="ORF">SIN_0384</name>
</gene>
<name>A0ABN0B6F9_9STRE</name>